<dbReference type="InterPro" id="IPR011188">
    <property type="entry name" value="UPF0302"/>
</dbReference>
<keyword evidence="1" id="KW-0175">Coiled coil</keyword>
<sequence>MDVTIEGKKQFLSWFIANQTFSRREVSWLVNYLISHDAILKHAHIVEKVEQTPRGLLIQSSQQGEPNILFYKEKQCFTDIDQIFHEIRFHWQEDLYIECRFADAWQESLYLGALEDNPHAPWNQQLDSQATKQVDEYFQALEKQNQKNQLIEQIDLALEAGDEEQFAELSKQLKQLTETFV</sequence>
<gene>
    <name evidence="3" type="ORF">I568_00251</name>
</gene>
<dbReference type="Gene3D" id="4.10.810.10">
    <property type="entry name" value="Virus Scaffolding Protein, Chain A"/>
    <property type="match status" value="1"/>
</dbReference>
<dbReference type="InterPro" id="IPR014963">
    <property type="entry name" value="UPF0302_N"/>
</dbReference>
<proteinExistence type="predicted"/>
<accession>S0KQT7</accession>
<name>S0KQT7_9ENTE</name>
<dbReference type="NCBIfam" id="NF002965">
    <property type="entry name" value="PRK03636.1"/>
    <property type="match status" value="1"/>
</dbReference>
<reference evidence="3 4" key="1">
    <citation type="submission" date="2013-03" db="EMBL/GenBank/DDBJ databases">
        <title>The Genome Sequence of Enterococcus columbae ATCC_51263 (PacBio/Illumina hybrid assembly).</title>
        <authorList>
            <consortium name="The Broad Institute Genomics Platform"/>
            <consortium name="The Broad Institute Genome Sequencing Center for Infectious Disease"/>
            <person name="Earl A."/>
            <person name="Russ C."/>
            <person name="Gilmore M."/>
            <person name="Surin D."/>
            <person name="Walker B."/>
            <person name="Young S."/>
            <person name="Zeng Q."/>
            <person name="Gargeya S."/>
            <person name="Fitzgerald M."/>
            <person name="Haas B."/>
            <person name="Abouelleil A."/>
            <person name="Allen A.W."/>
            <person name="Alvarado L."/>
            <person name="Arachchi H.M."/>
            <person name="Berlin A.M."/>
            <person name="Chapman S.B."/>
            <person name="Gainer-Dewar J."/>
            <person name="Goldberg J."/>
            <person name="Griggs A."/>
            <person name="Gujja S."/>
            <person name="Hansen M."/>
            <person name="Howarth C."/>
            <person name="Imamovic A."/>
            <person name="Ireland A."/>
            <person name="Larimer J."/>
            <person name="McCowan C."/>
            <person name="Murphy C."/>
            <person name="Pearson M."/>
            <person name="Poon T.W."/>
            <person name="Priest M."/>
            <person name="Roberts A."/>
            <person name="Saif S."/>
            <person name="Shea T."/>
            <person name="Sisk P."/>
            <person name="Sykes S."/>
            <person name="Wortman J."/>
            <person name="Nusbaum C."/>
            <person name="Birren B."/>
        </authorList>
    </citation>
    <scope>NUCLEOTIDE SEQUENCE [LARGE SCALE GENOMIC DNA]</scope>
    <source>
        <strain evidence="3 4">ATCC 51263</strain>
    </source>
</reference>
<dbReference type="PATRIC" id="fig|1121865.3.peg.944"/>
<dbReference type="AlphaFoldDB" id="S0KQT7"/>
<evidence type="ECO:0000259" key="2">
    <source>
        <dbReference type="SMART" id="SM00914"/>
    </source>
</evidence>
<dbReference type="OrthoDB" id="2155814at2"/>
<feature type="domain" description="IDEAL" evidence="2">
    <location>
        <begin position="137"/>
        <end position="173"/>
    </location>
</feature>
<evidence type="ECO:0000256" key="1">
    <source>
        <dbReference type="SAM" id="Coils"/>
    </source>
</evidence>
<keyword evidence="4" id="KW-1185">Reference proteome</keyword>
<dbReference type="Gene3D" id="3.40.1530.30">
    <property type="entry name" value="Uncharacterised family UPF0302, N-terminal domain"/>
    <property type="match status" value="1"/>
</dbReference>
<dbReference type="Pfam" id="PF08864">
    <property type="entry name" value="UPF0302"/>
    <property type="match status" value="1"/>
</dbReference>
<protein>
    <recommendedName>
        <fullName evidence="2">IDEAL domain-containing protein</fullName>
    </recommendedName>
</protein>
<dbReference type="Pfam" id="PF08858">
    <property type="entry name" value="IDEAL"/>
    <property type="match status" value="1"/>
</dbReference>
<dbReference type="Proteomes" id="UP000014113">
    <property type="component" value="Unassembled WGS sequence"/>
</dbReference>
<feature type="coiled-coil region" evidence="1">
    <location>
        <begin position="140"/>
        <end position="179"/>
    </location>
</feature>
<dbReference type="eggNOG" id="COG5582">
    <property type="taxonomic scope" value="Bacteria"/>
</dbReference>
<comment type="caution">
    <text evidence="3">The sequence shown here is derived from an EMBL/GenBank/DDBJ whole genome shotgun (WGS) entry which is preliminary data.</text>
</comment>
<dbReference type="STRING" id="1121865.OMW_00956"/>
<dbReference type="InterPro" id="IPR027393">
    <property type="entry name" value="Virus_scaffolding_prot_C"/>
</dbReference>
<dbReference type="InterPro" id="IPR014957">
    <property type="entry name" value="IDEAL_dom"/>
</dbReference>
<dbReference type="RefSeq" id="WP_016183116.1">
    <property type="nucleotide sequence ID" value="NZ_JXKI01000016.1"/>
</dbReference>
<evidence type="ECO:0000313" key="4">
    <source>
        <dbReference type="Proteomes" id="UP000014113"/>
    </source>
</evidence>
<dbReference type="EMBL" id="ASWJ01000002">
    <property type="protein sequence ID" value="EOW87586.1"/>
    <property type="molecule type" value="Genomic_DNA"/>
</dbReference>
<evidence type="ECO:0000313" key="3">
    <source>
        <dbReference type="EMBL" id="EOW87586.1"/>
    </source>
</evidence>
<dbReference type="PIRSF" id="PIRSF007165">
    <property type="entry name" value="UCP007165"/>
    <property type="match status" value="1"/>
</dbReference>
<dbReference type="InterPro" id="IPR038091">
    <property type="entry name" value="UPF0302_N_sf"/>
</dbReference>
<organism evidence="3 4">
    <name type="scientific">Enterococcus columbae DSM 7374 = ATCC 51263</name>
    <dbReference type="NCBI Taxonomy" id="1121865"/>
    <lineage>
        <taxon>Bacteria</taxon>
        <taxon>Bacillati</taxon>
        <taxon>Bacillota</taxon>
        <taxon>Bacilli</taxon>
        <taxon>Lactobacillales</taxon>
        <taxon>Enterococcaceae</taxon>
        <taxon>Enterococcus</taxon>
    </lineage>
</organism>
<dbReference type="SMART" id="SM00914">
    <property type="entry name" value="IDEAL"/>
    <property type="match status" value="1"/>
</dbReference>